<dbReference type="STRING" id="872970.SAMN04488134_108144"/>
<name>A0A1H8QEN9_9BACI</name>
<keyword evidence="1" id="KW-0472">Membrane</keyword>
<proteinExistence type="predicted"/>
<feature type="transmembrane region" description="Helical" evidence="1">
    <location>
        <begin position="7"/>
        <end position="25"/>
    </location>
</feature>
<dbReference type="AlphaFoldDB" id="A0A1H8QEN9"/>
<protein>
    <recommendedName>
        <fullName evidence="2">DUF4340 domain-containing protein</fullName>
    </recommendedName>
</protein>
<dbReference type="InterPro" id="IPR025641">
    <property type="entry name" value="DUF4340"/>
</dbReference>
<reference evidence="3 4" key="1">
    <citation type="submission" date="2016-10" db="EMBL/GenBank/DDBJ databases">
        <authorList>
            <person name="de Groot N.N."/>
        </authorList>
    </citation>
    <scope>NUCLEOTIDE SEQUENCE [LARGE SCALE GENOMIC DNA]</scope>
    <source>
        <strain evidence="3 4">CGMCC 1.10434</strain>
    </source>
</reference>
<keyword evidence="1" id="KW-0812">Transmembrane</keyword>
<evidence type="ECO:0000256" key="1">
    <source>
        <dbReference type="SAM" id="Phobius"/>
    </source>
</evidence>
<keyword evidence="4" id="KW-1185">Reference proteome</keyword>
<evidence type="ECO:0000259" key="2">
    <source>
        <dbReference type="Pfam" id="PF14238"/>
    </source>
</evidence>
<dbReference type="Proteomes" id="UP000199300">
    <property type="component" value="Unassembled WGS sequence"/>
</dbReference>
<sequence length="442" mass="50185">MKKVSKNIAILTLIIAVLIGLYYVIGRDNQSETTQSIQLINDPDAIVGLTIHSEQGFSVVKTDQIWQVEERSEATHQERTTEAIERLSGWEGEAVELQRRDVGLDFPSLSLTVSYQNGEENRLMIGQLNNTGTGYYIEDRSNQGIYLVDRALVEAFPFHVQTYLDTQLFSWQTDRLQEINIFNGIEEISLHRNSPYPEEETRANITGWFINKPYTHFHHTTYSIMEVVLQATQIIAMDELVEENATDLSKYGLDDSNFTISFITDDSEELLLIGSPATQNSYYAMFAGSNRVFTITNDQLEPFSYQSAQYHDGYLKIIPLDVMDSLEISSGDYELVISIENEGESALFTANNQELSDSEVREAYKSLAGLRVDGVAEDIAYQDPDLTVTYQVGTENNTKQITLDFISYDDEHYAVFMDAQSDFIVEKQAVNQMLIEFETLIP</sequence>
<gene>
    <name evidence="3" type="ORF">SAMN04488134_108144</name>
</gene>
<feature type="domain" description="DUF4340" evidence="2">
    <location>
        <begin position="234"/>
        <end position="380"/>
    </location>
</feature>
<dbReference type="EMBL" id="FODJ01000008">
    <property type="protein sequence ID" value="SEO52700.1"/>
    <property type="molecule type" value="Genomic_DNA"/>
</dbReference>
<dbReference type="OrthoDB" id="2939935at2"/>
<accession>A0A1H8QEN9</accession>
<feature type="domain" description="DUF4340" evidence="2">
    <location>
        <begin position="98"/>
        <end position="195"/>
    </location>
</feature>
<evidence type="ECO:0000313" key="4">
    <source>
        <dbReference type="Proteomes" id="UP000199300"/>
    </source>
</evidence>
<evidence type="ECO:0000313" key="3">
    <source>
        <dbReference type="EMBL" id="SEO52700.1"/>
    </source>
</evidence>
<dbReference type="Pfam" id="PF14238">
    <property type="entry name" value="DUF4340"/>
    <property type="match status" value="2"/>
</dbReference>
<keyword evidence="1" id="KW-1133">Transmembrane helix</keyword>
<dbReference type="RefSeq" id="WP_091498526.1">
    <property type="nucleotide sequence ID" value="NZ_FODJ01000008.1"/>
</dbReference>
<organism evidence="3 4">
    <name type="scientific">Amphibacillus marinus</name>
    <dbReference type="NCBI Taxonomy" id="872970"/>
    <lineage>
        <taxon>Bacteria</taxon>
        <taxon>Bacillati</taxon>
        <taxon>Bacillota</taxon>
        <taxon>Bacilli</taxon>
        <taxon>Bacillales</taxon>
        <taxon>Bacillaceae</taxon>
        <taxon>Amphibacillus</taxon>
    </lineage>
</organism>